<dbReference type="AlphaFoldDB" id="A0A3B9GZX1"/>
<proteinExistence type="predicted"/>
<dbReference type="EMBL" id="DMAN01000283">
    <property type="protein sequence ID" value="HAE27999.1"/>
    <property type="molecule type" value="Genomic_DNA"/>
</dbReference>
<evidence type="ECO:0000256" key="1">
    <source>
        <dbReference type="SAM" id="Phobius"/>
    </source>
</evidence>
<comment type="caution">
    <text evidence="2">The sequence shown here is derived from an EMBL/GenBank/DDBJ whole genome shotgun (WGS) entry which is preliminary data.</text>
</comment>
<dbReference type="RefSeq" id="WP_272989498.1">
    <property type="nucleotide sequence ID" value="NZ_CALCOC010000067.1"/>
</dbReference>
<keyword evidence="1" id="KW-0812">Transmembrane</keyword>
<gene>
    <name evidence="2" type="ORF">DCG58_12620</name>
</gene>
<dbReference type="Proteomes" id="UP000259610">
    <property type="component" value="Unassembled WGS sequence"/>
</dbReference>
<accession>A0A3B9GZX1</accession>
<organism evidence="2 3">
    <name type="scientific">Hyphomonas adhaerens</name>
    <dbReference type="NCBI Taxonomy" id="81029"/>
    <lineage>
        <taxon>Bacteria</taxon>
        <taxon>Pseudomonadati</taxon>
        <taxon>Pseudomonadota</taxon>
        <taxon>Alphaproteobacteria</taxon>
        <taxon>Hyphomonadales</taxon>
        <taxon>Hyphomonadaceae</taxon>
        <taxon>Hyphomonas</taxon>
    </lineage>
</organism>
<name>A0A3B9GZX1_9PROT</name>
<reference evidence="2 3" key="1">
    <citation type="journal article" date="2018" name="Nat. Biotechnol.">
        <title>A standardized bacterial taxonomy based on genome phylogeny substantially revises the tree of life.</title>
        <authorList>
            <person name="Parks D.H."/>
            <person name="Chuvochina M."/>
            <person name="Waite D.W."/>
            <person name="Rinke C."/>
            <person name="Skarshewski A."/>
            <person name="Chaumeil P.A."/>
            <person name="Hugenholtz P."/>
        </authorList>
    </citation>
    <scope>NUCLEOTIDE SEQUENCE [LARGE SCALE GENOMIC DNA]</scope>
    <source>
        <strain evidence="2">UBA8733</strain>
    </source>
</reference>
<evidence type="ECO:0000313" key="2">
    <source>
        <dbReference type="EMBL" id="HAE27999.1"/>
    </source>
</evidence>
<feature type="transmembrane region" description="Helical" evidence="1">
    <location>
        <begin position="37"/>
        <end position="58"/>
    </location>
</feature>
<keyword evidence="1" id="KW-0472">Membrane</keyword>
<protein>
    <submittedName>
        <fullName evidence="2">Uncharacterized protein</fullName>
    </submittedName>
</protein>
<sequence>MAELLITLIGLALFGTGWLGMLRPGTGAQPDRVARILQVITGLIMMIIGAVFITYGVLSASPPDMPIHEQNEP</sequence>
<evidence type="ECO:0000313" key="3">
    <source>
        <dbReference type="Proteomes" id="UP000259610"/>
    </source>
</evidence>
<keyword evidence="1" id="KW-1133">Transmembrane helix</keyword>